<sequence length="104" mass="12092">MDEADTNEGNRCFRTLAKQFMSVRWSSSLIWILVSTYIRSSCKIADSSSSSSDNSSSKPLSDKSFEFLKFCYSRSRLKDLPITWSLKNKHTFLVNQKKFKKEIF</sequence>
<dbReference type="Proteomes" id="UP000276133">
    <property type="component" value="Unassembled WGS sequence"/>
</dbReference>
<accession>A0A3M7PTW1</accession>
<organism evidence="1 2">
    <name type="scientific">Brachionus plicatilis</name>
    <name type="common">Marine rotifer</name>
    <name type="synonym">Brachionus muelleri</name>
    <dbReference type="NCBI Taxonomy" id="10195"/>
    <lineage>
        <taxon>Eukaryota</taxon>
        <taxon>Metazoa</taxon>
        <taxon>Spiralia</taxon>
        <taxon>Gnathifera</taxon>
        <taxon>Rotifera</taxon>
        <taxon>Eurotatoria</taxon>
        <taxon>Monogononta</taxon>
        <taxon>Pseudotrocha</taxon>
        <taxon>Ploima</taxon>
        <taxon>Brachionidae</taxon>
        <taxon>Brachionus</taxon>
    </lineage>
</organism>
<evidence type="ECO:0000313" key="2">
    <source>
        <dbReference type="Proteomes" id="UP000276133"/>
    </source>
</evidence>
<name>A0A3M7PTW1_BRAPC</name>
<keyword evidence="2" id="KW-1185">Reference proteome</keyword>
<dbReference type="EMBL" id="REGN01009048">
    <property type="protein sequence ID" value="RNA02098.1"/>
    <property type="molecule type" value="Genomic_DNA"/>
</dbReference>
<reference evidence="1 2" key="1">
    <citation type="journal article" date="2018" name="Sci. Rep.">
        <title>Genomic signatures of local adaptation to the degree of environmental predictability in rotifers.</title>
        <authorList>
            <person name="Franch-Gras L."/>
            <person name="Hahn C."/>
            <person name="Garcia-Roger E.M."/>
            <person name="Carmona M.J."/>
            <person name="Serra M."/>
            <person name="Gomez A."/>
        </authorList>
    </citation>
    <scope>NUCLEOTIDE SEQUENCE [LARGE SCALE GENOMIC DNA]</scope>
    <source>
        <strain evidence="1">HYR1</strain>
    </source>
</reference>
<gene>
    <name evidence="1" type="ORF">BpHYR1_019910</name>
</gene>
<protein>
    <submittedName>
        <fullName evidence="1">Uncharacterized protein</fullName>
    </submittedName>
</protein>
<dbReference type="AlphaFoldDB" id="A0A3M7PTW1"/>
<comment type="caution">
    <text evidence="1">The sequence shown here is derived from an EMBL/GenBank/DDBJ whole genome shotgun (WGS) entry which is preliminary data.</text>
</comment>
<evidence type="ECO:0000313" key="1">
    <source>
        <dbReference type="EMBL" id="RNA02098.1"/>
    </source>
</evidence>
<proteinExistence type="predicted"/>